<dbReference type="Pfam" id="PF18931">
    <property type="entry name" value="DUF5680"/>
    <property type="match status" value="1"/>
</dbReference>
<name>A0A6P1TTV6_9FIRM</name>
<accession>A0A6P1TTV6</accession>
<dbReference type="PROSITE" id="PS50943">
    <property type="entry name" value="HTH_CROC1"/>
    <property type="match status" value="1"/>
</dbReference>
<feature type="domain" description="HTH cro/C1-type" evidence="2">
    <location>
        <begin position="7"/>
        <end position="61"/>
    </location>
</feature>
<sequence>MKFNENLQTIRKDRKLSQEDIAEKLGISRQAVAKWESGTAYPDIDNLILLSELFCVTIDNLVKDTAECSTKCAVGKEIHKEKIVQFLKTATRYTYAGKGKEEEIPCRPSSHDLKYEQGEMKYFDTYIGGEKFSGEEVVFENNNPMWAMNYSGRTIGEQFSGDFLKEVLLLRPEEMPFRGPEVYQNGNYTYHNTYDGDFSWFQGKEEIFWGDKKVFECFYHGGIVK</sequence>
<dbReference type="SMART" id="SM00530">
    <property type="entry name" value="HTH_XRE"/>
    <property type="match status" value="1"/>
</dbReference>
<dbReference type="SUPFAM" id="SSF47413">
    <property type="entry name" value="lambda repressor-like DNA-binding domains"/>
    <property type="match status" value="1"/>
</dbReference>
<reference evidence="3 4" key="1">
    <citation type="submission" date="2020-01" db="EMBL/GenBank/DDBJ databases">
        <title>Genome analysis of Anaerocolumna sp. CBA3638.</title>
        <authorList>
            <person name="Kim J."/>
            <person name="Roh S.W."/>
        </authorList>
    </citation>
    <scope>NUCLEOTIDE SEQUENCE [LARGE SCALE GENOMIC DNA]</scope>
    <source>
        <strain evidence="3 4">CBA3638</strain>
    </source>
</reference>
<dbReference type="EMBL" id="CP048000">
    <property type="protein sequence ID" value="QHQ63837.1"/>
    <property type="molecule type" value="Genomic_DNA"/>
</dbReference>
<dbReference type="KEGG" id="anr:Ana3638_19810"/>
<keyword evidence="1" id="KW-0238">DNA-binding</keyword>
<protein>
    <submittedName>
        <fullName evidence="3">Helix-turn-helix domain-containing protein</fullName>
    </submittedName>
</protein>
<gene>
    <name evidence="3" type="ORF">Ana3638_19810</name>
</gene>
<evidence type="ECO:0000256" key="1">
    <source>
        <dbReference type="ARBA" id="ARBA00023125"/>
    </source>
</evidence>
<dbReference type="InterPro" id="IPR043735">
    <property type="entry name" value="DUF5680"/>
</dbReference>
<dbReference type="Pfam" id="PF01381">
    <property type="entry name" value="HTH_3"/>
    <property type="match status" value="1"/>
</dbReference>
<dbReference type="CDD" id="cd00093">
    <property type="entry name" value="HTH_XRE"/>
    <property type="match status" value="1"/>
</dbReference>
<proteinExistence type="predicted"/>
<dbReference type="InterPro" id="IPR010982">
    <property type="entry name" value="Lambda_DNA-bd_dom_sf"/>
</dbReference>
<evidence type="ECO:0000313" key="4">
    <source>
        <dbReference type="Proteomes" id="UP000464314"/>
    </source>
</evidence>
<dbReference type="AlphaFoldDB" id="A0A6P1TTV6"/>
<dbReference type="GO" id="GO:0003677">
    <property type="term" value="F:DNA binding"/>
    <property type="evidence" value="ECO:0007669"/>
    <property type="project" value="UniProtKB-KW"/>
</dbReference>
<keyword evidence="4" id="KW-1185">Reference proteome</keyword>
<dbReference type="Gene3D" id="1.10.260.40">
    <property type="entry name" value="lambda repressor-like DNA-binding domains"/>
    <property type="match status" value="1"/>
</dbReference>
<dbReference type="PANTHER" id="PTHR46558:SF15">
    <property type="entry name" value="HELIX-TURN-HELIX DOMAIN PROTEIN"/>
    <property type="match status" value="1"/>
</dbReference>
<dbReference type="Proteomes" id="UP000464314">
    <property type="component" value="Chromosome"/>
</dbReference>
<evidence type="ECO:0000313" key="3">
    <source>
        <dbReference type="EMBL" id="QHQ63837.1"/>
    </source>
</evidence>
<dbReference type="InterPro" id="IPR001387">
    <property type="entry name" value="Cro/C1-type_HTH"/>
</dbReference>
<organism evidence="3 4">
    <name type="scientific">Anaerocolumna sedimenticola</name>
    <dbReference type="NCBI Taxonomy" id="2696063"/>
    <lineage>
        <taxon>Bacteria</taxon>
        <taxon>Bacillati</taxon>
        <taxon>Bacillota</taxon>
        <taxon>Clostridia</taxon>
        <taxon>Lachnospirales</taxon>
        <taxon>Lachnospiraceae</taxon>
        <taxon>Anaerocolumna</taxon>
    </lineage>
</organism>
<dbReference type="PANTHER" id="PTHR46558">
    <property type="entry name" value="TRACRIPTIONAL REGULATORY PROTEIN-RELATED-RELATED"/>
    <property type="match status" value="1"/>
</dbReference>
<evidence type="ECO:0000259" key="2">
    <source>
        <dbReference type="PROSITE" id="PS50943"/>
    </source>
</evidence>